<dbReference type="Gene3D" id="3.30.2310.20">
    <property type="entry name" value="RelE-like"/>
    <property type="match status" value="1"/>
</dbReference>
<sequence>MRTITRSSRFKKDYKLMAKRGKDMGKINAVILMLANDEPLPVALCDHPLSGNYAGFRDCHVEPDWVLIYRKTDDETLELGELRLEATGTHSDLFKK</sequence>
<dbReference type="AlphaFoldDB" id="A0A1Y1QHY1"/>
<dbReference type="NCBIfam" id="TIGR02385">
    <property type="entry name" value="RelE_StbE"/>
    <property type="match status" value="1"/>
</dbReference>
<protein>
    <recommendedName>
        <fullName evidence="6">YafQ family addiction module toxin</fullName>
    </recommendedName>
</protein>
<dbReference type="EMBL" id="MTEJ01000261">
    <property type="protein sequence ID" value="OQX06079.1"/>
    <property type="molecule type" value="Genomic_DNA"/>
</dbReference>
<dbReference type="InterPro" id="IPR004386">
    <property type="entry name" value="Toxin_YafQ-like"/>
</dbReference>
<proteinExistence type="inferred from homology"/>
<dbReference type="PANTHER" id="PTHR40588:SF1">
    <property type="entry name" value="MRNA INTERFERASE TOXIN YAFQ"/>
    <property type="match status" value="1"/>
</dbReference>
<comment type="similarity">
    <text evidence="2">Belongs to the RelE toxin family. YafQ subfamily.</text>
</comment>
<dbReference type="Proteomes" id="UP000192491">
    <property type="component" value="Unassembled WGS sequence"/>
</dbReference>
<organism evidence="4 5">
    <name type="scientific">Thiothrix lacustris</name>
    <dbReference type="NCBI Taxonomy" id="525917"/>
    <lineage>
        <taxon>Bacteria</taxon>
        <taxon>Pseudomonadati</taxon>
        <taxon>Pseudomonadota</taxon>
        <taxon>Gammaproteobacteria</taxon>
        <taxon>Thiotrichales</taxon>
        <taxon>Thiotrichaceae</taxon>
        <taxon>Thiothrix</taxon>
    </lineage>
</organism>
<dbReference type="GO" id="GO:0004521">
    <property type="term" value="F:RNA endonuclease activity"/>
    <property type="evidence" value="ECO:0007669"/>
    <property type="project" value="TreeGrafter"/>
</dbReference>
<keyword evidence="1" id="KW-1277">Toxin-antitoxin system</keyword>
<evidence type="ECO:0008006" key="6">
    <source>
        <dbReference type="Google" id="ProtNLM"/>
    </source>
</evidence>
<comment type="caution">
    <text evidence="4">The sequence shown here is derived from an EMBL/GenBank/DDBJ whole genome shotgun (WGS) entry which is preliminary data.</text>
</comment>
<dbReference type="SUPFAM" id="SSF143011">
    <property type="entry name" value="RelE-like"/>
    <property type="match status" value="1"/>
</dbReference>
<dbReference type="InterPro" id="IPR035093">
    <property type="entry name" value="RelE/ParE_toxin_dom_sf"/>
</dbReference>
<evidence type="ECO:0000313" key="4">
    <source>
        <dbReference type="EMBL" id="OQX06079.1"/>
    </source>
</evidence>
<dbReference type="InterPro" id="IPR007712">
    <property type="entry name" value="RelE/ParE_toxin"/>
</dbReference>
<dbReference type="PANTHER" id="PTHR40588">
    <property type="entry name" value="MRNA INTERFERASE TOXIN YAFQ"/>
    <property type="match status" value="1"/>
</dbReference>
<dbReference type="PIRSF" id="PIRSF006156">
    <property type="entry name" value="YafQ"/>
    <property type="match status" value="1"/>
</dbReference>
<accession>A0A1Y1QHY1</accession>
<dbReference type="FunFam" id="3.30.2310.20:FF:000003">
    <property type="entry name" value="Type II toxin-antitoxin system YafQ family toxin"/>
    <property type="match status" value="1"/>
</dbReference>
<dbReference type="GO" id="GO:0006415">
    <property type="term" value="P:translational termination"/>
    <property type="evidence" value="ECO:0007669"/>
    <property type="project" value="TreeGrafter"/>
</dbReference>
<evidence type="ECO:0000313" key="5">
    <source>
        <dbReference type="Proteomes" id="UP000192491"/>
    </source>
</evidence>
<reference evidence="4 5" key="1">
    <citation type="submission" date="2017-01" db="EMBL/GenBank/DDBJ databases">
        <title>Novel large sulfur bacteria in the metagenomes of groundwater-fed chemosynthetic microbial mats in the Lake Huron basin.</title>
        <authorList>
            <person name="Sharrar A.M."/>
            <person name="Flood B.E."/>
            <person name="Bailey J.V."/>
            <person name="Jones D.S."/>
            <person name="Biddanda B."/>
            <person name="Ruberg S.A."/>
            <person name="Marcus D.N."/>
            <person name="Dick G.J."/>
        </authorList>
    </citation>
    <scope>NUCLEOTIDE SEQUENCE [LARGE SCALE GENOMIC DNA]</scope>
    <source>
        <strain evidence="4">A8</strain>
    </source>
</reference>
<evidence type="ECO:0000256" key="2">
    <source>
        <dbReference type="ARBA" id="ARBA00061366"/>
    </source>
</evidence>
<feature type="active site" description="Proton donor" evidence="3">
    <location>
        <position position="90"/>
    </location>
</feature>
<dbReference type="GO" id="GO:0006402">
    <property type="term" value="P:mRNA catabolic process"/>
    <property type="evidence" value="ECO:0007669"/>
    <property type="project" value="TreeGrafter"/>
</dbReference>
<name>A0A1Y1QHY1_9GAMM</name>
<dbReference type="Pfam" id="PF15738">
    <property type="entry name" value="YafQ_toxin"/>
    <property type="match status" value="1"/>
</dbReference>
<evidence type="ECO:0000256" key="3">
    <source>
        <dbReference type="PIRSR" id="PIRSR006156-1"/>
    </source>
</evidence>
<evidence type="ECO:0000256" key="1">
    <source>
        <dbReference type="ARBA" id="ARBA00022649"/>
    </source>
</evidence>
<gene>
    <name evidence="4" type="ORF">BWK73_31935</name>
</gene>